<gene>
    <name evidence="1" type="ORF">CEXT_681351</name>
</gene>
<proteinExistence type="predicted"/>
<name>A0AAV4RAK2_CAEEX</name>
<evidence type="ECO:0000313" key="2">
    <source>
        <dbReference type="Proteomes" id="UP001054945"/>
    </source>
</evidence>
<comment type="caution">
    <text evidence="1">The sequence shown here is derived from an EMBL/GenBank/DDBJ whole genome shotgun (WGS) entry which is preliminary data.</text>
</comment>
<dbReference type="EMBL" id="BPLR01007703">
    <property type="protein sequence ID" value="GIY18988.1"/>
    <property type="molecule type" value="Genomic_DNA"/>
</dbReference>
<dbReference type="AlphaFoldDB" id="A0AAV4RAK2"/>
<organism evidence="1 2">
    <name type="scientific">Caerostris extrusa</name>
    <name type="common">Bark spider</name>
    <name type="synonym">Caerostris bankana</name>
    <dbReference type="NCBI Taxonomy" id="172846"/>
    <lineage>
        <taxon>Eukaryota</taxon>
        <taxon>Metazoa</taxon>
        <taxon>Ecdysozoa</taxon>
        <taxon>Arthropoda</taxon>
        <taxon>Chelicerata</taxon>
        <taxon>Arachnida</taxon>
        <taxon>Araneae</taxon>
        <taxon>Araneomorphae</taxon>
        <taxon>Entelegynae</taxon>
        <taxon>Araneoidea</taxon>
        <taxon>Araneidae</taxon>
        <taxon>Caerostris</taxon>
    </lineage>
</organism>
<reference evidence="1 2" key="1">
    <citation type="submission" date="2021-06" db="EMBL/GenBank/DDBJ databases">
        <title>Caerostris extrusa draft genome.</title>
        <authorList>
            <person name="Kono N."/>
            <person name="Arakawa K."/>
        </authorList>
    </citation>
    <scope>NUCLEOTIDE SEQUENCE [LARGE SCALE GENOMIC DNA]</scope>
</reference>
<protein>
    <submittedName>
        <fullName evidence="1">Uncharacterized protein</fullName>
    </submittedName>
</protein>
<evidence type="ECO:0000313" key="1">
    <source>
        <dbReference type="EMBL" id="GIY18988.1"/>
    </source>
</evidence>
<accession>A0AAV4RAK2</accession>
<dbReference type="Proteomes" id="UP001054945">
    <property type="component" value="Unassembled WGS sequence"/>
</dbReference>
<keyword evidence="2" id="KW-1185">Reference proteome</keyword>
<sequence length="145" mass="16788">MSKLSQDIATTAGTTIFKQTSYRCLADQTLLLSPTIFTLTEDSDYFAETDNSFLDKAKREQYQFQRYAKIQYSSGCQIFNWREQDAYYIPPKLILLVKCNPCVKSIIFDGHTPLICSMKLQHPLSSWILEPRVKFLWKGVEDSIL</sequence>